<organism evidence="17 18">
    <name type="scientific">Bifidobacterium boum</name>
    <dbReference type="NCBI Taxonomy" id="78343"/>
    <lineage>
        <taxon>Bacteria</taxon>
        <taxon>Bacillati</taxon>
        <taxon>Actinomycetota</taxon>
        <taxon>Actinomycetes</taxon>
        <taxon>Bifidobacteriales</taxon>
        <taxon>Bifidobacteriaceae</taxon>
        <taxon>Bifidobacterium</taxon>
    </lineage>
</organism>
<dbReference type="Proteomes" id="UP000029093">
    <property type="component" value="Unassembled WGS sequence"/>
</dbReference>
<evidence type="ECO:0000259" key="15">
    <source>
        <dbReference type="Pfam" id="PF02852"/>
    </source>
</evidence>
<dbReference type="GO" id="GO:0050660">
    <property type="term" value="F:flavin adenine dinucleotide binding"/>
    <property type="evidence" value="ECO:0007669"/>
    <property type="project" value="InterPro"/>
</dbReference>
<dbReference type="EC" id="1.8.1.4" evidence="2 14"/>
<name>A0A086ZFI2_9BIFI</name>
<evidence type="ECO:0000313" key="17">
    <source>
        <dbReference type="EMBL" id="KFI45282.1"/>
    </source>
</evidence>
<keyword evidence="9 14" id="KW-0676">Redox-active center</keyword>
<accession>A0A086ZFI2</accession>
<dbReference type="PROSITE" id="PS00076">
    <property type="entry name" value="PYRIDINE_REDOX_1"/>
    <property type="match status" value="1"/>
</dbReference>
<dbReference type="InterPro" id="IPR006258">
    <property type="entry name" value="Lipoamide_DH"/>
</dbReference>
<comment type="cofactor">
    <cofactor evidence="12 14">
        <name>FAD</name>
        <dbReference type="ChEBI" id="CHEBI:57692"/>
    </cofactor>
    <text evidence="12 14">Binds 1 FAD per subunit.</text>
</comment>
<evidence type="ECO:0000259" key="16">
    <source>
        <dbReference type="Pfam" id="PF07992"/>
    </source>
</evidence>
<dbReference type="Gene3D" id="3.50.50.60">
    <property type="entry name" value="FAD/NAD(P)-binding domain"/>
    <property type="match status" value="2"/>
</dbReference>
<dbReference type="SUPFAM" id="SSF51905">
    <property type="entry name" value="FAD/NAD(P)-binding domain"/>
    <property type="match status" value="1"/>
</dbReference>
<keyword evidence="18" id="KW-1185">Reference proteome</keyword>
<dbReference type="PANTHER" id="PTHR22912:SF151">
    <property type="entry name" value="DIHYDROLIPOYL DEHYDROGENASE, MITOCHONDRIAL"/>
    <property type="match status" value="1"/>
</dbReference>
<evidence type="ECO:0000256" key="6">
    <source>
        <dbReference type="ARBA" id="ARBA00023002"/>
    </source>
</evidence>
<evidence type="ECO:0000256" key="14">
    <source>
        <dbReference type="RuleBase" id="RU003692"/>
    </source>
</evidence>
<dbReference type="RefSeq" id="WP_026503285.1">
    <property type="nucleotide sequence ID" value="NZ_JGYQ01000018.1"/>
</dbReference>
<feature type="binding site" evidence="12">
    <location>
        <position position="290"/>
    </location>
    <ligand>
        <name>NAD(+)</name>
        <dbReference type="ChEBI" id="CHEBI:57540"/>
    </ligand>
</feature>
<feature type="binding site" evidence="12">
    <location>
        <position position="52"/>
    </location>
    <ligand>
        <name>FAD</name>
        <dbReference type="ChEBI" id="CHEBI:57692"/>
    </ligand>
</feature>
<evidence type="ECO:0000313" key="18">
    <source>
        <dbReference type="Proteomes" id="UP000029093"/>
    </source>
</evidence>
<feature type="domain" description="FAD/NAD(P)-binding" evidence="16">
    <location>
        <begin position="6"/>
        <end position="346"/>
    </location>
</feature>
<dbReference type="InterPro" id="IPR023753">
    <property type="entry name" value="FAD/NAD-binding_dom"/>
</dbReference>
<comment type="catalytic activity">
    <reaction evidence="10 14">
        <text>N(6)-[(R)-dihydrolipoyl]-L-lysyl-[protein] + NAD(+) = N(6)-[(R)-lipoyl]-L-lysyl-[protein] + NADH + H(+)</text>
        <dbReference type="Rhea" id="RHEA:15045"/>
        <dbReference type="Rhea" id="RHEA-COMP:10474"/>
        <dbReference type="Rhea" id="RHEA-COMP:10475"/>
        <dbReference type="ChEBI" id="CHEBI:15378"/>
        <dbReference type="ChEBI" id="CHEBI:57540"/>
        <dbReference type="ChEBI" id="CHEBI:57945"/>
        <dbReference type="ChEBI" id="CHEBI:83099"/>
        <dbReference type="ChEBI" id="CHEBI:83100"/>
        <dbReference type="EC" id="1.8.1.4"/>
    </reaction>
</comment>
<dbReference type="PRINTS" id="PR00411">
    <property type="entry name" value="PNDRDTASEI"/>
</dbReference>
<keyword evidence="12" id="KW-0547">Nucleotide-binding</keyword>
<dbReference type="GO" id="GO:0005737">
    <property type="term" value="C:cytoplasm"/>
    <property type="evidence" value="ECO:0007669"/>
    <property type="project" value="UniProtKB-ARBA"/>
</dbReference>
<comment type="miscellaneous">
    <text evidence="14">The active site is a redox-active disulfide bond.</text>
</comment>
<keyword evidence="5 12" id="KW-0274">FAD</keyword>
<evidence type="ECO:0000256" key="4">
    <source>
        <dbReference type="ARBA" id="ARBA00022630"/>
    </source>
</evidence>
<feature type="domain" description="Pyridine nucleotide-disulphide oxidoreductase dimerisation" evidence="15">
    <location>
        <begin position="366"/>
        <end position="480"/>
    </location>
</feature>
<feature type="binding site" evidence="12">
    <location>
        <begin position="161"/>
        <end position="163"/>
    </location>
    <ligand>
        <name>FAD</name>
        <dbReference type="ChEBI" id="CHEBI:57692"/>
    </ligand>
</feature>
<evidence type="ECO:0000256" key="13">
    <source>
        <dbReference type="PIRSR" id="PIRSR000350-4"/>
    </source>
</evidence>
<dbReference type="InterPro" id="IPR036188">
    <property type="entry name" value="FAD/NAD-bd_sf"/>
</dbReference>
<comment type="similarity">
    <text evidence="1 14">Belongs to the class-I pyridine nucleotide-disulfide oxidoreductase family.</text>
</comment>
<dbReference type="PANTHER" id="PTHR22912">
    <property type="entry name" value="DISULFIDE OXIDOREDUCTASE"/>
    <property type="match status" value="1"/>
</dbReference>
<evidence type="ECO:0000256" key="11">
    <source>
        <dbReference type="PIRSR" id="PIRSR000350-2"/>
    </source>
</evidence>
<feature type="disulfide bond" description="Redox-active" evidence="13">
    <location>
        <begin position="43"/>
        <end position="48"/>
    </location>
</feature>
<evidence type="ECO:0000256" key="2">
    <source>
        <dbReference type="ARBA" id="ARBA00012608"/>
    </source>
</evidence>
<dbReference type="Gene3D" id="3.30.390.30">
    <property type="match status" value="1"/>
</dbReference>
<dbReference type="PRINTS" id="PR00368">
    <property type="entry name" value="FADPNR"/>
</dbReference>
<feature type="binding site" evidence="12">
    <location>
        <position position="331"/>
    </location>
    <ligand>
        <name>FAD</name>
        <dbReference type="ChEBI" id="CHEBI:57692"/>
    </ligand>
</feature>
<dbReference type="Pfam" id="PF02852">
    <property type="entry name" value="Pyr_redox_dim"/>
    <property type="match status" value="1"/>
</dbReference>
<dbReference type="InterPro" id="IPR050151">
    <property type="entry name" value="Class-I_Pyr_Nuc-Dis_Oxidored"/>
</dbReference>
<feature type="active site" description="Proton acceptor" evidence="11">
    <location>
        <position position="470"/>
    </location>
</feature>
<dbReference type="GeneID" id="303204845"/>
<proteinExistence type="inferred from homology"/>
<protein>
    <recommendedName>
        <fullName evidence="3 14">Dihydrolipoyl dehydrogenase</fullName>
        <ecNumber evidence="2 14">1.8.1.4</ecNumber>
    </recommendedName>
</protein>
<evidence type="ECO:0000256" key="3">
    <source>
        <dbReference type="ARBA" id="ARBA00016961"/>
    </source>
</evidence>
<evidence type="ECO:0000256" key="1">
    <source>
        <dbReference type="ARBA" id="ARBA00007532"/>
    </source>
</evidence>
<evidence type="ECO:0000256" key="7">
    <source>
        <dbReference type="ARBA" id="ARBA00023027"/>
    </source>
</evidence>
<comment type="caution">
    <text evidence="17">The sequence shown here is derived from an EMBL/GenBank/DDBJ whole genome shotgun (WGS) entry which is preliminary data.</text>
</comment>
<sequence>MSEHADIVIIGAGPGGYATALRAAQLGKSVVLVERDATLGGTCLNRGCIPSKALLTATRTIGMVGRAQQLGINATLNGVDYGALRDYRLRVVDTMTKGLAGLLAHRKVTVIHGQAELTDHTTVTIAPSAGKQQVQRFRNAAVPEDAGQTLVINADHVVLATGSEPKPLPGQPFGGALIDSTQALARNQFPSSAVIIGAGAIAIEFASMWHAAGTDVTMLIRKDRLLSAWDRRTSMALTRELKRHGITIIDHTSVSHVDTGVNLGATVHYTRGVDATDHTAYGEVVLAAIGRTPNTASPWFEKNGIALTDGGFVVTDAYGRTNVSGIWAVGDITVGPALAYRAYEQGIVIAESIAGLNPQPIDDDAVPQIVFSTPEVASVGMTLDEAQKRDDVLEVKETIYPMLSNARMLMSGSAGSMSVVSGMRASDPDTEVILGVHMMAPVASDLIAEAQQLVGNHVPLSQAARLIHPHPTFSETLGEAMLKADGRPLHTR</sequence>
<evidence type="ECO:0000256" key="5">
    <source>
        <dbReference type="ARBA" id="ARBA00022827"/>
    </source>
</evidence>
<keyword evidence="7 12" id="KW-0520">NAD</keyword>
<dbReference type="InterPro" id="IPR004099">
    <property type="entry name" value="Pyr_nucl-diS_OxRdtase_dimer"/>
</dbReference>
<dbReference type="InterPro" id="IPR016156">
    <property type="entry name" value="FAD/NAD-linked_Rdtase_dimer_sf"/>
</dbReference>
<evidence type="ECO:0000256" key="10">
    <source>
        <dbReference type="ARBA" id="ARBA00049187"/>
    </source>
</evidence>
<dbReference type="GO" id="GO:0004148">
    <property type="term" value="F:dihydrolipoyl dehydrogenase (NADH) activity"/>
    <property type="evidence" value="ECO:0007669"/>
    <property type="project" value="UniProtKB-EC"/>
</dbReference>
<dbReference type="InterPro" id="IPR012999">
    <property type="entry name" value="Pyr_OxRdtase_I_AS"/>
</dbReference>
<dbReference type="PIRSF" id="PIRSF000350">
    <property type="entry name" value="Mercury_reductase_MerA"/>
    <property type="match status" value="1"/>
</dbReference>
<dbReference type="SUPFAM" id="SSF55424">
    <property type="entry name" value="FAD/NAD-linked reductases, dimerisation (C-terminal) domain"/>
    <property type="match status" value="1"/>
</dbReference>
<dbReference type="Pfam" id="PF07992">
    <property type="entry name" value="Pyr_redox_2"/>
    <property type="match status" value="1"/>
</dbReference>
<dbReference type="NCBIfam" id="TIGR01350">
    <property type="entry name" value="lipoamide_DH"/>
    <property type="match status" value="1"/>
</dbReference>
<evidence type="ECO:0000256" key="12">
    <source>
        <dbReference type="PIRSR" id="PIRSR000350-3"/>
    </source>
</evidence>
<dbReference type="OrthoDB" id="4678789at2"/>
<dbReference type="InterPro" id="IPR001100">
    <property type="entry name" value="Pyr_nuc-diS_OxRdtase"/>
</dbReference>
<reference evidence="17 18" key="1">
    <citation type="submission" date="2014-03" db="EMBL/GenBank/DDBJ databases">
        <title>Genomics of Bifidobacteria.</title>
        <authorList>
            <person name="Ventura M."/>
            <person name="Milani C."/>
            <person name="Lugli G.A."/>
        </authorList>
    </citation>
    <scope>NUCLEOTIDE SEQUENCE [LARGE SCALE GENOMIC DNA]</scope>
    <source>
        <strain evidence="17 18">LMG 10736</strain>
    </source>
</reference>
<dbReference type="EMBL" id="JGYQ01000018">
    <property type="protein sequence ID" value="KFI45282.1"/>
    <property type="molecule type" value="Genomic_DNA"/>
</dbReference>
<feature type="binding site" evidence="12">
    <location>
        <begin position="197"/>
        <end position="204"/>
    </location>
    <ligand>
        <name>NAD(+)</name>
        <dbReference type="ChEBI" id="CHEBI:57540"/>
    </ligand>
</feature>
<evidence type="ECO:0000256" key="9">
    <source>
        <dbReference type="ARBA" id="ARBA00023284"/>
    </source>
</evidence>
<keyword evidence="6 14" id="KW-0560">Oxidoreductase</keyword>
<keyword evidence="8" id="KW-1015">Disulfide bond</keyword>
<gene>
    <name evidence="17" type="ORF">BBOU_1750</name>
</gene>
<dbReference type="AlphaFoldDB" id="A0A086ZFI2"/>
<keyword evidence="4 14" id="KW-0285">Flavoprotein</keyword>
<dbReference type="GO" id="GO:0006103">
    <property type="term" value="P:2-oxoglutarate metabolic process"/>
    <property type="evidence" value="ECO:0007669"/>
    <property type="project" value="TreeGrafter"/>
</dbReference>
<evidence type="ECO:0000256" key="8">
    <source>
        <dbReference type="ARBA" id="ARBA00023157"/>
    </source>
</evidence>